<dbReference type="EMBL" id="JBHUMK010000033">
    <property type="protein sequence ID" value="MFD2609302.1"/>
    <property type="molecule type" value="Genomic_DNA"/>
</dbReference>
<sequence length="189" mass="19716">MTLKDNFTADEWFKIMTGPGQAGAAVVVSSPSGVTGLLAEAQAIAAGVRESVSREGRTPLMEAMAADLMGTPPDPKDLPRQDPIKGMDEARSRALEGVRQAVYLVASKTSPEDAAAYRQMLLTVAERTAQAAKEGGFMGFGGEQINDKERTVLDELRALIGGEGSTGTTTVTQETAPFSPAPDGSGNSN</sequence>
<name>A0ABW5P1Y8_9DEIO</name>
<gene>
    <name evidence="2" type="ORF">ACFSR9_07620</name>
</gene>
<feature type="region of interest" description="Disordered" evidence="1">
    <location>
        <begin position="161"/>
        <end position="189"/>
    </location>
</feature>
<accession>A0ABW5P1Y8</accession>
<proteinExistence type="predicted"/>
<protein>
    <submittedName>
        <fullName evidence="2">Uncharacterized protein</fullName>
    </submittedName>
</protein>
<organism evidence="2 3">
    <name type="scientific">Deinococcus taklimakanensis</name>
    <dbReference type="NCBI Taxonomy" id="536443"/>
    <lineage>
        <taxon>Bacteria</taxon>
        <taxon>Thermotogati</taxon>
        <taxon>Deinococcota</taxon>
        <taxon>Deinococci</taxon>
        <taxon>Deinococcales</taxon>
        <taxon>Deinococcaceae</taxon>
        <taxon>Deinococcus</taxon>
    </lineage>
</organism>
<feature type="compositionally biased region" description="Low complexity" evidence="1">
    <location>
        <begin position="166"/>
        <end position="175"/>
    </location>
</feature>
<dbReference type="RefSeq" id="WP_386844567.1">
    <property type="nucleotide sequence ID" value="NZ_JBHUMK010000033.1"/>
</dbReference>
<reference evidence="3" key="1">
    <citation type="journal article" date="2019" name="Int. J. Syst. Evol. Microbiol.">
        <title>The Global Catalogue of Microorganisms (GCM) 10K type strain sequencing project: providing services to taxonomists for standard genome sequencing and annotation.</title>
        <authorList>
            <consortium name="The Broad Institute Genomics Platform"/>
            <consortium name="The Broad Institute Genome Sequencing Center for Infectious Disease"/>
            <person name="Wu L."/>
            <person name="Ma J."/>
        </authorList>
    </citation>
    <scope>NUCLEOTIDE SEQUENCE [LARGE SCALE GENOMIC DNA]</scope>
    <source>
        <strain evidence="3">KCTC 33842</strain>
    </source>
</reference>
<keyword evidence="3" id="KW-1185">Reference proteome</keyword>
<comment type="caution">
    <text evidence="2">The sequence shown here is derived from an EMBL/GenBank/DDBJ whole genome shotgun (WGS) entry which is preliminary data.</text>
</comment>
<dbReference type="Proteomes" id="UP001597475">
    <property type="component" value="Unassembled WGS sequence"/>
</dbReference>
<evidence type="ECO:0000256" key="1">
    <source>
        <dbReference type="SAM" id="MobiDB-lite"/>
    </source>
</evidence>
<evidence type="ECO:0000313" key="2">
    <source>
        <dbReference type="EMBL" id="MFD2609302.1"/>
    </source>
</evidence>
<evidence type="ECO:0000313" key="3">
    <source>
        <dbReference type="Proteomes" id="UP001597475"/>
    </source>
</evidence>